<feature type="compositionally biased region" description="Polar residues" evidence="1">
    <location>
        <begin position="41"/>
        <end position="50"/>
    </location>
</feature>
<protein>
    <submittedName>
        <fullName evidence="2">AAEL013426-PA</fullName>
    </submittedName>
</protein>
<accession>Q16J61</accession>
<reference evidence="2" key="2">
    <citation type="journal article" date="2007" name="Science">
        <title>Genome sequence of Aedes aegypti, a major arbovirus vector.</title>
        <authorList>
            <person name="Nene V."/>
            <person name="Wortman J.R."/>
            <person name="Lawson D."/>
            <person name="Haas B."/>
            <person name="Kodira C."/>
            <person name="Tu Z.J."/>
            <person name="Loftus B."/>
            <person name="Xi Z."/>
            <person name="Megy K."/>
            <person name="Grabherr M."/>
            <person name="Ren Q."/>
            <person name="Zdobnov E.M."/>
            <person name="Lobo N.F."/>
            <person name="Campbell K.S."/>
            <person name="Brown S.E."/>
            <person name="Bonaldo M.F."/>
            <person name="Zhu J."/>
            <person name="Sinkins S.P."/>
            <person name="Hogenkamp D.G."/>
            <person name="Amedeo P."/>
            <person name="Arensburger P."/>
            <person name="Atkinson P.W."/>
            <person name="Bidwell S."/>
            <person name="Biedler J."/>
            <person name="Birney E."/>
            <person name="Bruggner R.V."/>
            <person name="Costas J."/>
            <person name="Coy M.R."/>
            <person name="Crabtree J."/>
            <person name="Crawford M."/>
            <person name="Debruyn B."/>
            <person name="Decaprio D."/>
            <person name="Eiglmeier K."/>
            <person name="Eisenstadt E."/>
            <person name="El-Dorry H."/>
            <person name="Gelbart W.M."/>
            <person name="Gomes S.L."/>
            <person name="Hammond M."/>
            <person name="Hannick L.I."/>
            <person name="Hogan J.R."/>
            <person name="Holmes M.H."/>
            <person name="Jaffe D."/>
            <person name="Johnston J.S."/>
            <person name="Kennedy R.C."/>
            <person name="Koo H."/>
            <person name="Kravitz S."/>
            <person name="Kriventseva E.V."/>
            <person name="Kulp D."/>
            <person name="Labutti K."/>
            <person name="Lee E."/>
            <person name="Li S."/>
            <person name="Lovin D.D."/>
            <person name="Mao C."/>
            <person name="Mauceli E."/>
            <person name="Menck C.F."/>
            <person name="Miller J.R."/>
            <person name="Montgomery P."/>
            <person name="Mori A."/>
            <person name="Nascimento A.L."/>
            <person name="Naveira H.F."/>
            <person name="Nusbaum C."/>
            <person name="O'leary S."/>
            <person name="Orvis J."/>
            <person name="Pertea M."/>
            <person name="Quesneville H."/>
            <person name="Reidenbach K.R."/>
            <person name="Rogers Y.H."/>
            <person name="Roth C.W."/>
            <person name="Schneider J.R."/>
            <person name="Schatz M."/>
            <person name="Shumway M."/>
            <person name="Stanke M."/>
            <person name="Stinson E.O."/>
            <person name="Tubio J.M."/>
            <person name="Vanzee J.P."/>
            <person name="Verjovski-Almeida S."/>
            <person name="Werner D."/>
            <person name="White O."/>
            <person name="Wyder S."/>
            <person name="Zeng Q."/>
            <person name="Zhao Q."/>
            <person name="Zhao Y."/>
            <person name="Hill C.A."/>
            <person name="Raikhel A.S."/>
            <person name="Soares M.B."/>
            <person name="Knudson D.L."/>
            <person name="Lee N.H."/>
            <person name="Galagan J."/>
            <person name="Salzberg S.L."/>
            <person name="Paulsen I.T."/>
            <person name="Dimopoulos G."/>
            <person name="Collins F.H."/>
            <person name="Birren B."/>
            <person name="Fraser-Liggett C.M."/>
            <person name="Severson D.W."/>
        </authorList>
    </citation>
    <scope>NUCLEOTIDE SEQUENCE [LARGE SCALE GENOMIC DNA]</scope>
    <source>
        <strain evidence="2">Liverpool</strain>
    </source>
</reference>
<dbReference type="PaxDb" id="7159-AAEL013426-PA"/>
<evidence type="ECO:0000313" key="2">
    <source>
        <dbReference type="EMBL" id="EAT34316.1"/>
    </source>
</evidence>
<gene>
    <name evidence="2" type="ORF">AaeL_AAEL013426</name>
</gene>
<feature type="region of interest" description="Disordered" evidence="1">
    <location>
        <begin position="29"/>
        <end position="50"/>
    </location>
</feature>
<dbReference type="EMBL" id="CH478029">
    <property type="protein sequence ID" value="EAT34316.1"/>
    <property type="molecule type" value="Genomic_DNA"/>
</dbReference>
<dbReference type="HOGENOM" id="CLU_2361408_0_0_1"/>
<evidence type="ECO:0000313" key="3">
    <source>
        <dbReference type="Proteomes" id="UP000682892"/>
    </source>
</evidence>
<dbReference type="Proteomes" id="UP000682892">
    <property type="component" value="Unassembled WGS sequence"/>
</dbReference>
<reference evidence="2" key="1">
    <citation type="submission" date="2005-10" db="EMBL/GenBank/DDBJ databases">
        <authorList>
            <person name="Loftus B.J."/>
            <person name="Nene V.M."/>
            <person name="Hannick L.I."/>
            <person name="Bidwell S."/>
            <person name="Haas B."/>
            <person name="Amedeo P."/>
            <person name="Orvis J."/>
            <person name="Wortman J.R."/>
            <person name="White O.R."/>
            <person name="Salzberg S."/>
            <person name="Shumway M."/>
            <person name="Koo H."/>
            <person name="Zhao Y."/>
            <person name="Holmes M."/>
            <person name="Miller J."/>
            <person name="Schatz M."/>
            <person name="Pop M."/>
            <person name="Pai G."/>
            <person name="Utterback T."/>
            <person name="Rogers Y.-H."/>
            <person name="Kravitz S."/>
            <person name="Fraser C.M."/>
        </authorList>
    </citation>
    <scope>NUCLEOTIDE SEQUENCE</scope>
    <source>
        <strain evidence="2">Liverpool</strain>
    </source>
</reference>
<dbReference type="AlphaFoldDB" id="Q16J61"/>
<name>Q16J61_AEDAE</name>
<evidence type="ECO:0000256" key="1">
    <source>
        <dbReference type="SAM" id="MobiDB-lite"/>
    </source>
</evidence>
<proteinExistence type="predicted"/>
<sequence length="96" mass="10990">MKQQILCSGFRVCRFLGCGTRASACIHPSHSKHHAKRRKQTYSSNGTNRSSTINRIITNGSDICIEHIAFSRSWSSQGTDSAFHSYEYRAYKFHNY</sequence>
<reference evidence="2" key="3">
    <citation type="submission" date="2012-09" db="EMBL/GenBank/DDBJ databases">
        <authorList>
            <consortium name="VectorBase"/>
        </authorList>
    </citation>
    <scope>NUCLEOTIDE SEQUENCE</scope>
    <source>
        <strain evidence="2">Liverpool</strain>
    </source>
</reference>
<feature type="compositionally biased region" description="Basic residues" evidence="1">
    <location>
        <begin position="29"/>
        <end position="40"/>
    </location>
</feature>
<organism evidence="2 3">
    <name type="scientific">Aedes aegypti</name>
    <name type="common">Yellowfever mosquito</name>
    <name type="synonym">Culex aegypti</name>
    <dbReference type="NCBI Taxonomy" id="7159"/>
    <lineage>
        <taxon>Eukaryota</taxon>
        <taxon>Metazoa</taxon>
        <taxon>Ecdysozoa</taxon>
        <taxon>Arthropoda</taxon>
        <taxon>Hexapoda</taxon>
        <taxon>Insecta</taxon>
        <taxon>Pterygota</taxon>
        <taxon>Neoptera</taxon>
        <taxon>Endopterygota</taxon>
        <taxon>Diptera</taxon>
        <taxon>Nematocera</taxon>
        <taxon>Culicoidea</taxon>
        <taxon>Culicidae</taxon>
        <taxon>Culicinae</taxon>
        <taxon>Aedini</taxon>
        <taxon>Aedes</taxon>
        <taxon>Stegomyia</taxon>
    </lineage>
</organism>